<protein>
    <submittedName>
        <fullName evidence="3">Peptide ABC transporter substrate-binding protein</fullName>
    </submittedName>
</protein>
<dbReference type="RefSeq" id="WP_033254074.1">
    <property type="nucleotide sequence ID" value="NZ_BSRX01000027.1"/>
</dbReference>
<feature type="signal peptide" evidence="1">
    <location>
        <begin position="1"/>
        <end position="22"/>
    </location>
</feature>
<dbReference type="GO" id="GO:0043190">
    <property type="term" value="C:ATP-binding cassette (ABC) transporter complex"/>
    <property type="evidence" value="ECO:0007669"/>
    <property type="project" value="InterPro"/>
</dbReference>
<evidence type="ECO:0000259" key="2">
    <source>
        <dbReference type="Pfam" id="PF00496"/>
    </source>
</evidence>
<feature type="domain" description="Solute-binding protein family 5" evidence="2">
    <location>
        <begin position="111"/>
        <end position="503"/>
    </location>
</feature>
<dbReference type="SUPFAM" id="SSF53850">
    <property type="entry name" value="Periplasmic binding protein-like II"/>
    <property type="match status" value="1"/>
</dbReference>
<dbReference type="EMBL" id="BSRX01000027">
    <property type="protein sequence ID" value="GLW56462.1"/>
    <property type="molecule type" value="Genomic_DNA"/>
</dbReference>
<dbReference type="InterPro" id="IPR030678">
    <property type="entry name" value="Peptide/Ni-bd"/>
</dbReference>
<dbReference type="PIRSF" id="PIRSF002741">
    <property type="entry name" value="MppA"/>
    <property type="match status" value="1"/>
</dbReference>
<dbReference type="PROSITE" id="PS51257">
    <property type="entry name" value="PROKAR_LIPOPROTEIN"/>
    <property type="match status" value="1"/>
</dbReference>
<dbReference type="InterPro" id="IPR000914">
    <property type="entry name" value="SBP_5_dom"/>
</dbReference>
<dbReference type="GO" id="GO:0015833">
    <property type="term" value="P:peptide transport"/>
    <property type="evidence" value="ECO:0007669"/>
    <property type="project" value="TreeGrafter"/>
</dbReference>
<keyword evidence="1" id="KW-0732">Signal</keyword>
<dbReference type="PANTHER" id="PTHR30290">
    <property type="entry name" value="PERIPLASMIC BINDING COMPONENT OF ABC TRANSPORTER"/>
    <property type="match status" value="1"/>
</dbReference>
<feature type="chain" id="PRO_5040847250" evidence="1">
    <location>
        <begin position="23"/>
        <end position="594"/>
    </location>
</feature>
<dbReference type="OrthoDB" id="5240629at2"/>
<dbReference type="AlphaFoldDB" id="A0A9W6PKG4"/>
<sequence>MKRNRTLAAAALVATLALTTAACGGSKGGGSNGGGDNASGKAGAAAGFNAAADKVVNPSTKKGGTLEMWTTTDVDSLDPGRAYYASVWNYERFYTRTLLAFDGKPGKDGLKLVPDLASAQPEVSADAKTYTFKLKPGLKFEDGSVITSKDIKYGIERIFAQDVVSGGPTYLINELDQGQNYKGPYTDSDPNKLGLKTVETPDDTTIVFHLAKPNSDFPFLLAMGSAAPVPQKLDAGSKYGDKPVSSGPYKFKSVEPGKGYELVRNENWDPASDPFRKALPDVVKLTVTTNADDMDARLLANTADLDWAQTGLSQAAQVKVLQDPSLKANTDDPYNGFIRYVTMAPTVAPFDNVHCRNAVLYAADTTALQTARGGSVAGSLYGSMLPPNILGSDDYDPFGLTKGKPNLDKAKEELKACGKADGFKTTIAVRGNKPKEVNSAVALQTALKAVNIDVTVDQYDGKLISSVIGAPDVVKSKGYGLIVMGWGADYPTGSGYLQPLVDGRFITQNGNNNYAEINDPEINGWFDQAAQATDPAKAAELYKKINHKVIDGAYYLPMVADKALNWRNPRLTNVYISDAFGEVDFQALGVSDGK</sequence>
<organism evidence="3 4">
    <name type="scientific">Kitasatospora phosalacinea</name>
    <dbReference type="NCBI Taxonomy" id="2065"/>
    <lineage>
        <taxon>Bacteria</taxon>
        <taxon>Bacillati</taxon>
        <taxon>Actinomycetota</taxon>
        <taxon>Actinomycetes</taxon>
        <taxon>Kitasatosporales</taxon>
        <taxon>Streptomycetaceae</taxon>
        <taxon>Kitasatospora</taxon>
    </lineage>
</organism>
<dbReference type="PANTHER" id="PTHR30290:SF83">
    <property type="entry name" value="ABC TRANSPORTER SUBSTRATE-BINDING PROTEIN"/>
    <property type="match status" value="1"/>
</dbReference>
<evidence type="ECO:0000313" key="4">
    <source>
        <dbReference type="Proteomes" id="UP001165143"/>
    </source>
</evidence>
<name>A0A9W6PKG4_9ACTN</name>
<gene>
    <name evidence="3" type="ORF">Kpho01_44730</name>
</gene>
<dbReference type="Proteomes" id="UP001165143">
    <property type="component" value="Unassembled WGS sequence"/>
</dbReference>
<evidence type="ECO:0000313" key="3">
    <source>
        <dbReference type="EMBL" id="GLW56462.1"/>
    </source>
</evidence>
<evidence type="ECO:0000256" key="1">
    <source>
        <dbReference type="SAM" id="SignalP"/>
    </source>
</evidence>
<dbReference type="InterPro" id="IPR039424">
    <property type="entry name" value="SBP_5"/>
</dbReference>
<dbReference type="Pfam" id="PF00496">
    <property type="entry name" value="SBP_bac_5"/>
    <property type="match status" value="1"/>
</dbReference>
<dbReference type="GO" id="GO:1904680">
    <property type="term" value="F:peptide transmembrane transporter activity"/>
    <property type="evidence" value="ECO:0007669"/>
    <property type="project" value="TreeGrafter"/>
</dbReference>
<dbReference type="CDD" id="cd08506">
    <property type="entry name" value="PBP2_clavulanate_OppA2"/>
    <property type="match status" value="1"/>
</dbReference>
<comment type="caution">
    <text evidence="3">The sequence shown here is derived from an EMBL/GenBank/DDBJ whole genome shotgun (WGS) entry which is preliminary data.</text>
</comment>
<proteinExistence type="predicted"/>
<reference evidence="3" key="1">
    <citation type="submission" date="2023-02" db="EMBL/GenBank/DDBJ databases">
        <title>Kitasatospora phosalacinea NBRC 14362.</title>
        <authorList>
            <person name="Ichikawa N."/>
            <person name="Sato H."/>
            <person name="Tonouchi N."/>
        </authorList>
    </citation>
    <scope>NUCLEOTIDE SEQUENCE</scope>
    <source>
        <strain evidence="3">NBRC 14362</strain>
    </source>
</reference>
<dbReference type="GO" id="GO:0042597">
    <property type="term" value="C:periplasmic space"/>
    <property type="evidence" value="ECO:0007669"/>
    <property type="project" value="UniProtKB-ARBA"/>
</dbReference>
<dbReference type="Gene3D" id="3.10.105.10">
    <property type="entry name" value="Dipeptide-binding Protein, Domain 3"/>
    <property type="match status" value="1"/>
</dbReference>
<accession>A0A9W6PKG4</accession>
<dbReference type="Gene3D" id="3.40.190.10">
    <property type="entry name" value="Periplasmic binding protein-like II"/>
    <property type="match status" value="1"/>
</dbReference>